<gene>
    <name evidence="2" type="ORF">OLEA9_A035634</name>
</gene>
<dbReference type="InterPro" id="IPR012337">
    <property type="entry name" value="RNaseH-like_sf"/>
</dbReference>
<accession>A0A8S0RC29</accession>
<dbReference type="Proteomes" id="UP000594638">
    <property type="component" value="Unassembled WGS sequence"/>
</dbReference>
<dbReference type="PANTHER" id="PTHR23272:SF187">
    <property type="entry name" value="AC9 TRANSPOSASE-RELATED"/>
    <property type="match status" value="1"/>
</dbReference>
<dbReference type="EMBL" id="CACTIH010002556">
    <property type="protein sequence ID" value="CAA2976800.1"/>
    <property type="molecule type" value="Genomic_DNA"/>
</dbReference>
<evidence type="ECO:0000313" key="2">
    <source>
        <dbReference type="EMBL" id="CAA2976800.1"/>
    </source>
</evidence>
<keyword evidence="3" id="KW-1185">Reference proteome</keyword>
<sequence length="137" mass="15828">MTISMMEKFNKYWSDIHGVLALAAVLDPSYKMMLVKFYYPRIFNHNAASEIDKIYQVCDKLVHDYQKKNDSSEYLAQSSTSSCQIETASANNKSDRMAKFYKFVSNVEAPSSVKTKLDTFLDEPILPRSDDFDILIW</sequence>
<reference evidence="2 3" key="1">
    <citation type="submission" date="2019-12" db="EMBL/GenBank/DDBJ databases">
        <authorList>
            <person name="Alioto T."/>
            <person name="Alioto T."/>
            <person name="Gomez Garrido J."/>
        </authorList>
    </citation>
    <scope>NUCLEOTIDE SEQUENCE [LARGE SCALE GENOMIC DNA]</scope>
</reference>
<dbReference type="OrthoDB" id="2610923at2759"/>
<organism evidence="2 3">
    <name type="scientific">Olea europaea subsp. europaea</name>
    <dbReference type="NCBI Taxonomy" id="158383"/>
    <lineage>
        <taxon>Eukaryota</taxon>
        <taxon>Viridiplantae</taxon>
        <taxon>Streptophyta</taxon>
        <taxon>Embryophyta</taxon>
        <taxon>Tracheophyta</taxon>
        <taxon>Spermatophyta</taxon>
        <taxon>Magnoliopsida</taxon>
        <taxon>eudicotyledons</taxon>
        <taxon>Gunneridae</taxon>
        <taxon>Pentapetalae</taxon>
        <taxon>asterids</taxon>
        <taxon>lamiids</taxon>
        <taxon>Lamiales</taxon>
        <taxon>Oleaceae</taxon>
        <taxon>Oleeae</taxon>
        <taxon>Olea</taxon>
    </lineage>
</organism>
<name>A0A8S0RC29_OLEEU</name>
<dbReference type="PANTHER" id="PTHR23272">
    <property type="entry name" value="BED FINGER-RELATED"/>
    <property type="match status" value="1"/>
</dbReference>
<dbReference type="GO" id="GO:0003677">
    <property type="term" value="F:DNA binding"/>
    <property type="evidence" value="ECO:0007669"/>
    <property type="project" value="InterPro"/>
</dbReference>
<dbReference type="AlphaFoldDB" id="A0A8S0RC29"/>
<dbReference type="Pfam" id="PF14372">
    <property type="entry name" value="hAT-like_RNase-H"/>
    <property type="match status" value="1"/>
</dbReference>
<proteinExistence type="predicted"/>
<dbReference type="InterPro" id="IPR025525">
    <property type="entry name" value="hAT-like_transposase_RNase-H"/>
</dbReference>
<evidence type="ECO:0000313" key="3">
    <source>
        <dbReference type="Proteomes" id="UP000594638"/>
    </source>
</evidence>
<evidence type="ECO:0000259" key="1">
    <source>
        <dbReference type="Pfam" id="PF14372"/>
    </source>
</evidence>
<protein>
    <submittedName>
        <fullName evidence="2">Zinc finger BED domain-containing RICESLEEPER 2-like</fullName>
    </submittedName>
</protein>
<feature type="domain" description="hAT-like transposase RNase-H fold" evidence="1">
    <location>
        <begin position="1"/>
        <end position="65"/>
    </location>
</feature>
<dbReference type="SUPFAM" id="SSF53098">
    <property type="entry name" value="Ribonuclease H-like"/>
    <property type="match status" value="1"/>
</dbReference>
<dbReference type="Gramene" id="OE9A035634T1">
    <property type="protein sequence ID" value="OE9A035634C1"/>
    <property type="gene ID" value="OE9A035634"/>
</dbReference>
<comment type="caution">
    <text evidence="2">The sequence shown here is derived from an EMBL/GenBank/DDBJ whole genome shotgun (WGS) entry which is preliminary data.</text>
</comment>